<gene>
    <name evidence="2" type="ORF">FH972_017156</name>
</gene>
<evidence type="ECO:0000313" key="2">
    <source>
        <dbReference type="EMBL" id="KAE8099152.1"/>
    </source>
</evidence>
<name>A0A5N6RI44_9ROSI</name>
<keyword evidence="3" id="KW-1185">Reference proteome</keyword>
<dbReference type="EMBL" id="CM017327">
    <property type="protein sequence ID" value="KAE8099152.1"/>
    <property type="molecule type" value="Genomic_DNA"/>
</dbReference>
<proteinExistence type="predicted"/>
<evidence type="ECO:0000313" key="3">
    <source>
        <dbReference type="Proteomes" id="UP000327013"/>
    </source>
</evidence>
<dbReference type="Proteomes" id="UP000327013">
    <property type="component" value="Chromosome 7"/>
</dbReference>
<feature type="region of interest" description="Disordered" evidence="1">
    <location>
        <begin position="14"/>
        <end position="42"/>
    </location>
</feature>
<evidence type="ECO:0000256" key="1">
    <source>
        <dbReference type="SAM" id="MobiDB-lite"/>
    </source>
</evidence>
<protein>
    <submittedName>
        <fullName evidence="2">Uncharacterized protein</fullName>
    </submittedName>
</protein>
<reference evidence="2 3" key="1">
    <citation type="submission" date="2019-06" db="EMBL/GenBank/DDBJ databases">
        <title>A chromosomal-level reference genome of Carpinus fangiana (Coryloideae, Betulaceae).</title>
        <authorList>
            <person name="Yang X."/>
            <person name="Wang Z."/>
            <person name="Zhang L."/>
            <person name="Hao G."/>
            <person name="Liu J."/>
            <person name="Yang Y."/>
        </authorList>
    </citation>
    <scope>NUCLEOTIDE SEQUENCE [LARGE SCALE GENOMIC DNA]</scope>
    <source>
        <strain evidence="2">Cfa_2016G</strain>
        <tissue evidence="2">Leaf</tissue>
    </source>
</reference>
<dbReference type="AlphaFoldDB" id="A0A5N6RI44"/>
<organism evidence="2 3">
    <name type="scientific">Carpinus fangiana</name>
    <dbReference type="NCBI Taxonomy" id="176857"/>
    <lineage>
        <taxon>Eukaryota</taxon>
        <taxon>Viridiplantae</taxon>
        <taxon>Streptophyta</taxon>
        <taxon>Embryophyta</taxon>
        <taxon>Tracheophyta</taxon>
        <taxon>Spermatophyta</taxon>
        <taxon>Magnoliopsida</taxon>
        <taxon>eudicotyledons</taxon>
        <taxon>Gunneridae</taxon>
        <taxon>Pentapetalae</taxon>
        <taxon>rosids</taxon>
        <taxon>fabids</taxon>
        <taxon>Fagales</taxon>
        <taxon>Betulaceae</taxon>
        <taxon>Carpinus</taxon>
    </lineage>
</organism>
<accession>A0A5N6RI44</accession>
<sequence>MGLALLPSLLSLSHPGASVHSLHLSPESSSNRKPQRKQNIPFIALTRERERRHRVRRERETRVTKPPSSEIHLHACCWCFTVSMHESSG</sequence>